<protein>
    <recommendedName>
        <fullName evidence="5">NADH-quinone oxidoreductase subunit N</fullName>
        <ecNumber evidence="5">7.1.1.-</ecNumber>
    </recommendedName>
    <alternativeName>
        <fullName evidence="5">NADH dehydrogenase I subunit N</fullName>
    </alternativeName>
    <alternativeName>
        <fullName evidence="5">NDH-1 subunit N</fullName>
    </alternativeName>
</protein>
<keyword evidence="4 5" id="KW-0472">Membrane</keyword>
<keyword evidence="5" id="KW-1278">Translocase</keyword>
<dbReference type="RefSeq" id="WP_073303319.1">
    <property type="nucleotide sequence ID" value="NZ_FRAW01000008.1"/>
</dbReference>
<evidence type="ECO:0000256" key="6">
    <source>
        <dbReference type="RuleBase" id="RU000320"/>
    </source>
</evidence>
<feature type="transmembrane region" description="Helical" evidence="5">
    <location>
        <begin position="129"/>
        <end position="148"/>
    </location>
</feature>
<feature type="transmembrane region" description="Helical" evidence="5">
    <location>
        <begin position="296"/>
        <end position="314"/>
    </location>
</feature>
<feature type="transmembrane region" description="Helical" evidence="5">
    <location>
        <begin position="400"/>
        <end position="420"/>
    </location>
</feature>
<feature type="transmembrane region" description="Helical" evidence="5">
    <location>
        <begin position="268"/>
        <end position="289"/>
    </location>
</feature>
<keyword evidence="5" id="KW-0520">NAD</keyword>
<evidence type="ECO:0000313" key="8">
    <source>
        <dbReference type="EMBL" id="SHK50129.1"/>
    </source>
</evidence>
<feature type="transmembrane region" description="Helical" evidence="5">
    <location>
        <begin position="106"/>
        <end position="123"/>
    </location>
</feature>
<feature type="transmembrane region" description="Helical" evidence="5">
    <location>
        <begin position="366"/>
        <end position="388"/>
    </location>
</feature>
<comment type="similarity">
    <text evidence="5">Belongs to the complex I subunit 2 family.</text>
</comment>
<feature type="transmembrane region" description="Helical" evidence="5">
    <location>
        <begin position="446"/>
        <end position="464"/>
    </location>
</feature>
<dbReference type="EMBL" id="FRAW01000008">
    <property type="protein sequence ID" value="SHK50129.1"/>
    <property type="molecule type" value="Genomic_DNA"/>
</dbReference>
<evidence type="ECO:0000256" key="5">
    <source>
        <dbReference type="HAMAP-Rule" id="MF_00445"/>
    </source>
</evidence>
<keyword evidence="2 5" id="KW-0812">Transmembrane</keyword>
<feature type="domain" description="NADH:quinone oxidoreductase/Mrp antiporter transmembrane" evidence="7">
    <location>
        <begin position="123"/>
        <end position="414"/>
    </location>
</feature>
<evidence type="ECO:0000256" key="3">
    <source>
        <dbReference type="ARBA" id="ARBA00022989"/>
    </source>
</evidence>
<feature type="transmembrane region" description="Helical" evidence="5">
    <location>
        <begin position="66"/>
        <end position="86"/>
    </location>
</feature>
<feature type="transmembrane region" description="Helical" evidence="5">
    <location>
        <begin position="160"/>
        <end position="182"/>
    </location>
</feature>
<dbReference type="AlphaFoldDB" id="A0A1M6SZS9"/>
<feature type="transmembrane region" description="Helical" evidence="5">
    <location>
        <begin position="202"/>
        <end position="226"/>
    </location>
</feature>
<dbReference type="InterPro" id="IPR010096">
    <property type="entry name" value="NADH-Q_OxRdtase_suN/2"/>
</dbReference>
<comment type="function">
    <text evidence="5">NDH-1 shuttles electrons from NADH, via FMN and iron-sulfur (Fe-S) centers, to quinones in the respiratory chain. The immediate electron acceptor for the enzyme in this species is believed to be ubiquinone. Couples the redox reaction to proton translocation (for every two electrons transferred, four hydrogen ions are translocated across the cytoplasmic membrane), and thus conserves the redox energy in a proton gradient.</text>
</comment>
<keyword evidence="5" id="KW-1003">Cell membrane</keyword>
<dbReference type="GO" id="GO:0005886">
    <property type="term" value="C:plasma membrane"/>
    <property type="evidence" value="ECO:0007669"/>
    <property type="project" value="UniProtKB-SubCell"/>
</dbReference>
<keyword evidence="3 5" id="KW-1133">Transmembrane helix</keyword>
<organism evidence="8 9">
    <name type="scientific">Fibrobacter intestinalis</name>
    <dbReference type="NCBI Taxonomy" id="28122"/>
    <lineage>
        <taxon>Bacteria</taxon>
        <taxon>Pseudomonadati</taxon>
        <taxon>Fibrobacterota</taxon>
        <taxon>Fibrobacteria</taxon>
        <taxon>Fibrobacterales</taxon>
        <taxon>Fibrobacteraceae</taxon>
        <taxon>Fibrobacter</taxon>
    </lineage>
</organism>
<proteinExistence type="inferred from homology"/>
<keyword evidence="5" id="KW-0813">Transport</keyword>
<feature type="transmembrane region" description="Helical" evidence="5">
    <location>
        <begin position="6"/>
        <end position="25"/>
    </location>
</feature>
<feature type="transmembrane region" description="Helical" evidence="5">
    <location>
        <begin position="326"/>
        <end position="345"/>
    </location>
</feature>
<dbReference type="PANTHER" id="PTHR22773">
    <property type="entry name" value="NADH DEHYDROGENASE"/>
    <property type="match status" value="1"/>
</dbReference>
<dbReference type="GO" id="GO:0050136">
    <property type="term" value="F:NADH dehydrogenase (quinone) (non-electrogenic) activity"/>
    <property type="evidence" value="ECO:0007669"/>
    <property type="project" value="UniProtKB-UniRule"/>
</dbReference>
<dbReference type="GO" id="GO:0042773">
    <property type="term" value="P:ATP synthesis coupled electron transport"/>
    <property type="evidence" value="ECO:0007669"/>
    <property type="project" value="InterPro"/>
</dbReference>
<evidence type="ECO:0000313" key="9">
    <source>
        <dbReference type="Proteomes" id="UP000184275"/>
    </source>
</evidence>
<evidence type="ECO:0000256" key="1">
    <source>
        <dbReference type="ARBA" id="ARBA00004127"/>
    </source>
</evidence>
<dbReference type="HAMAP" id="MF_00445">
    <property type="entry name" value="NDH1_NuoN_1"/>
    <property type="match status" value="1"/>
</dbReference>
<dbReference type="EC" id="7.1.1.-" evidence="5"/>
<comment type="subcellular location">
    <subcellularLocation>
        <location evidence="5">Cell membrane</location>
        <topology evidence="5">Multi-pass membrane protein</topology>
    </subcellularLocation>
    <subcellularLocation>
        <location evidence="1">Endomembrane system</location>
        <topology evidence="1">Multi-pass membrane protein</topology>
    </subcellularLocation>
    <subcellularLocation>
        <location evidence="6">Membrane</location>
        <topology evidence="6">Multi-pass membrane protein</topology>
    </subcellularLocation>
</comment>
<comment type="catalytic activity">
    <reaction evidence="5">
        <text>a quinone + NADH + 5 H(+)(in) = a quinol + NAD(+) + 4 H(+)(out)</text>
        <dbReference type="Rhea" id="RHEA:57888"/>
        <dbReference type="ChEBI" id="CHEBI:15378"/>
        <dbReference type="ChEBI" id="CHEBI:24646"/>
        <dbReference type="ChEBI" id="CHEBI:57540"/>
        <dbReference type="ChEBI" id="CHEBI:57945"/>
        <dbReference type="ChEBI" id="CHEBI:132124"/>
    </reaction>
</comment>
<evidence type="ECO:0000259" key="7">
    <source>
        <dbReference type="Pfam" id="PF00361"/>
    </source>
</evidence>
<feature type="transmembrane region" description="Helical" evidence="5">
    <location>
        <begin position="32"/>
        <end position="54"/>
    </location>
</feature>
<dbReference type="NCBIfam" id="TIGR01770">
    <property type="entry name" value="NDH_I_N"/>
    <property type="match status" value="1"/>
</dbReference>
<dbReference type="GO" id="GO:0012505">
    <property type="term" value="C:endomembrane system"/>
    <property type="evidence" value="ECO:0007669"/>
    <property type="project" value="UniProtKB-SubCell"/>
</dbReference>
<name>A0A1M6SZS9_9BACT</name>
<dbReference type="Proteomes" id="UP000184275">
    <property type="component" value="Unassembled WGS sequence"/>
</dbReference>
<sequence>MTTFILPDILLLLFPFAVVTLHLLFPKKRQLPFVFSVLFFGGVFILLNSLLVGGTQTFLSNWKIDSFGILMREVLVLGTLLALLFAKDYFDHPADGKPQLHQFPEFSAAIAAATFGGFIVVSADELLSLFLGLELATLPMYALTAWNKADPQGSEAGTKYILMGSVATAFELFGLSYLYGFSGSMRFDAIAQAVAESPMDPLLWISALFLFCGIGFKLTLFPFHTWAPDVYEGAPTPVTAALAVTSKTIAIAFVAVLVYGPLSAIHDALIPFLSVLAGVTILAGGLGALKQSRLRRFMAYSSISQAGYILVALIGPETTAKTALVFYLFLYALSNYLAFFVFGIIGQKRPESFHSLAGLSKECPSLAVATAIAAFSLAGIPPLAGFVGKFFLFESAAHSHAYFIIAFACINNVIALYYYLQLVKSAWVDSPDENLAPIAINRRQKICVVLLTASVLLVGVLPFLSTNIQSVLGS</sequence>
<comment type="subunit">
    <text evidence="5">NDH-1 is composed of 14 different subunits. Subunits NuoA, H, J, K, L, M, N constitute the membrane sector of the complex.</text>
</comment>
<evidence type="ECO:0000256" key="2">
    <source>
        <dbReference type="ARBA" id="ARBA00022692"/>
    </source>
</evidence>
<dbReference type="InterPro" id="IPR001750">
    <property type="entry name" value="ND/Mrp_TM"/>
</dbReference>
<keyword evidence="5" id="KW-0874">Quinone</keyword>
<accession>A0A1M6SZS9</accession>
<reference evidence="9" key="1">
    <citation type="submission" date="2016-11" db="EMBL/GenBank/DDBJ databases">
        <authorList>
            <person name="Varghese N."/>
            <person name="Submissions S."/>
        </authorList>
    </citation>
    <scope>NUCLEOTIDE SEQUENCE [LARGE SCALE GENOMIC DNA]</scope>
    <source>
        <strain evidence="9">UWOS</strain>
    </source>
</reference>
<gene>
    <name evidence="5" type="primary">nuoN</name>
    <name evidence="8" type="ORF">SAMN05720469_10815</name>
</gene>
<dbReference type="GO" id="GO:0008137">
    <property type="term" value="F:NADH dehydrogenase (ubiquinone) activity"/>
    <property type="evidence" value="ECO:0007669"/>
    <property type="project" value="InterPro"/>
</dbReference>
<dbReference type="GO" id="GO:0048038">
    <property type="term" value="F:quinone binding"/>
    <property type="evidence" value="ECO:0007669"/>
    <property type="project" value="UniProtKB-KW"/>
</dbReference>
<feature type="transmembrane region" description="Helical" evidence="5">
    <location>
        <begin position="238"/>
        <end position="262"/>
    </location>
</feature>
<evidence type="ECO:0000256" key="4">
    <source>
        <dbReference type="ARBA" id="ARBA00023136"/>
    </source>
</evidence>
<keyword evidence="5" id="KW-0830">Ubiquinone</keyword>
<dbReference type="Pfam" id="PF00361">
    <property type="entry name" value="Proton_antipo_M"/>
    <property type="match status" value="1"/>
</dbReference>
<keyword evidence="9" id="KW-1185">Reference proteome</keyword>